<sequence length="75" mass="7932">MSRESRGDGADPYGLGLGFNPRTRKGATVVHGVPSGSRSFNPRTRKGATAPFDGIKSDAVFQSTHPQGCDVRRSA</sequence>
<evidence type="ECO:0000256" key="1">
    <source>
        <dbReference type="SAM" id="MobiDB-lite"/>
    </source>
</evidence>
<proteinExistence type="predicted"/>
<accession>I3TS75</accession>
<keyword evidence="3" id="KW-1185">Reference proteome</keyword>
<keyword evidence="2" id="KW-0614">Plasmid</keyword>
<feature type="region of interest" description="Disordered" evidence="1">
    <location>
        <begin position="1"/>
        <end position="75"/>
    </location>
</feature>
<dbReference type="KEGG" id="tmo:TMO_a0210"/>
<dbReference type="EMBL" id="CP003237">
    <property type="protein sequence ID" value="AFK55613.1"/>
    <property type="molecule type" value="Genomic_DNA"/>
</dbReference>
<dbReference type="Proteomes" id="UP000005258">
    <property type="component" value="Plasmid pTM1"/>
</dbReference>
<evidence type="ECO:0000313" key="3">
    <source>
        <dbReference type="Proteomes" id="UP000005258"/>
    </source>
</evidence>
<organism evidence="2 3">
    <name type="scientific">Tistrella mobilis (strain KA081020-065)</name>
    <dbReference type="NCBI Taxonomy" id="1110502"/>
    <lineage>
        <taxon>Bacteria</taxon>
        <taxon>Pseudomonadati</taxon>
        <taxon>Pseudomonadota</taxon>
        <taxon>Alphaproteobacteria</taxon>
        <taxon>Geminicoccales</taxon>
        <taxon>Geminicoccaceae</taxon>
        <taxon>Tistrella</taxon>
    </lineage>
</organism>
<reference evidence="2 3" key="1">
    <citation type="journal article" date="2012" name="J. Am. Chem. Soc.">
        <title>Bacterial biosynthesis and maturation of the didemnin anti-cancer agents.</title>
        <authorList>
            <person name="Xu Y."/>
            <person name="Kersten R.D."/>
            <person name="Nam S.J."/>
            <person name="Lu L."/>
            <person name="Al-Suwailem A.M."/>
            <person name="Zheng H."/>
            <person name="Fenical W."/>
            <person name="Dorrestein P.C."/>
            <person name="Moore B.S."/>
            <person name="Qian P.Y."/>
        </authorList>
    </citation>
    <scope>NUCLEOTIDE SEQUENCE [LARGE SCALE GENOMIC DNA]</scope>
    <source>
        <strain evidence="2 3">KA081020-065</strain>
    </source>
</reference>
<dbReference type="AlphaFoldDB" id="I3TS75"/>
<evidence type="ECO:0000313" key="2">
    <source>
        <dbReference type="EMBL" id="AFK55613.1"/>
    </source>
</evidence>
<geneLocation type="plasmid" evidence="2 3">
    <name>pTM1</name>
</geneLocation>
<protein>
    <submittedName>
        <fullName evidence="2">Uncharacterized protein</fullName>
    </submittedName>
</protein>
<dbReference type="HOGENOM" id="CLU_2669976_0_0_5"/>
<name>I3TS75_TISMK</name>
<gene>
    <name evidence="2" type="ordered locus">TMO_a0210</name>
</gene>